<feature type="region of interest" description="Disordered" evidence="1">
    <location>
        <begin position="1"/>
        <end position="52"/>
    </location>
</feature>
<keyword evidence="2" id="KW-1133">Transmembrane helix</keyword>
<evidence type="ECO:0008006" key="5">
    <source>
        <dbReference type="Google" id="ProtNLM"/>
    </source>
</evidence>
<proteinExistence type="predicted"/>
<feature type="transmembrane region" description="Helical" evidence="2">
    <location>
        <begin position="63"/>
        <end position="91"/>
    </location>
</feature>
<sequence length="102" mass="11111">MTTNVRVCWPSSTKQESNVENRALPATDTHVANDEDHHNNNNDDHNDCYNDDNRHDPSITVGVYMPFIVLAVVVVVVVVVLVVAAAAGAAASLSFPSRLRIE</sequence>
<dbReference type="Proteomes" id="UP000092460">
    <property type="component" value="Unassembled WGS sequence"/>
</dbReference>
<dbReference type="EMBL" id="JXJN01001266">
    <property type="status" value="NOT_ANNOTATED_CDS"/>
    <property type="molecule type" value="Genomic_DNA"/>
</dbReference>
<dbReference type="AlphaFoldDB" id="A0A1B0AP83"/>
<keyword evidence="2" id="KW-0472">Membrane</keyword>
<reference evidence="4" key="1">
    <citation type="submission" date="2015-01" db="EMBL/GenBank/DDBJ databases">
        <authorList>
            <person name="Aksoy S."/>
            <person name="Warren W."/>
            <person name="Wilson R.K."/>
        </authorList>
    </citation>
    <scope>NUCLEOTIDE SEQUENCE [LARGE SCALE GENOMIC DNA]</scope>
    <source>
        <strain evidence="4">IAEA</strain>
    </source>
</reference>
<evidence type="ECO:0000256" key="1">
    <source>
        <dbReference type="SAM" id="MobiDB-lite"/>
    </source>
</evidence>
<reference evidence="3" key="2">
    <citation type="submission" date="2020-05" db="UniProtKB">
        <authorList>
            <consortium name="EnsemblMetazoa"/>
        </authorList>
    </citation>
    <scope>IDENTIFICATION</scope>
    <source>
        <strain evidence="3">IAEA</strain>
    </source>
</reference>
<dbReference type="EnsemblMetazoa" id="GPPI003630-RA">
    <property type="protein sequence ID" value="GPPI003630-PA"/>
    <property type="gene ID" value="GPPI003630"/>
</dbReference>
<dbReference type="VEuPathDB" id="VectorBase:GPPI003630"/>
<organism evidence="3 4">
    <name type="scientific">Glossina palpalis gambiensis</name>
    <dbReference type="NCBI Taxonomy" id="67801"/>
    <lineage>
        <taxon>Eukaryota</taxon>
        <taxon>Metazoa</taxon>
        <taxon>Ecdysozoa</taxon>
        <taxon>Arthropoda</taxon>
        <taxon>Hexapoda</taxon>
        <taxon>Insecta</taxon>
        <taxon>Pterygota</taxon>
        <taxon>Neoptera</taxon>
        <taxon>Endopterygota</taxon>
        <taxon>Diptera</taxon>
        <taxon>Brachycera</taxon>
        <taxon>Muscomorpha</taxon>
        <taxon>Hippoboscoidea</taxon>
        <taxon>Glossinidae</taxon>
        <taxon>Glossina</taxon>
    </lineage>
</organism>
<protein>
    <recommendedName>
        <fullName evidence="5">Transmembrane protein</fullName>
    </recommendedName>
</protein>
<evidence type="ECO:0000313" key="4">
    <source>
        <dbReference type="Proteomes" id="UP000092460"/>
    </source>
</evidence>
<keyword evidence="4" id="KW-1185">Reference proteome</keyword>
<feature type="compositionally biased region" description="Polar residues" evidence="1">
    <location>
        <begin position="1"/>
        <end position="20"/>
    </location>
</feature>
<keyword evidence="2" id="KW-0812">Transmembrane</keyword>
<name>A0A1B0AP83_9MUSC</name>
<feature type="compositionally biased region" description="Basic and acidic residues" evidence="1">
    <location>
        <begin position="31"/>
        <end position="52"/>
    </location>
</feature>
<evidence type="ECO:0000313" key="3">
    <source>
        <dbReference type="EnsemblMetazoa" id="GPPI003630-PA"/>
    </source>
</evidence>
<accession>A0A1B0AP83</accession>
<evidence type="ECO:0000256" key="2">
    <source>
        <dbReference type="SAM" id="Phobius"/>
    </source>
</evidence>
<dbReference type="EMBL" id="JXJN01001265">
    <property type="status" value="NOT_ANNOTATED_CDS"/>
    <property type="molecule type" value="Genomic_DNA"/>
</dbReference>